<comment type="catalytic activity">
    <reaction evidence="6">
        <text>D-mannitol 1-phosphate + NAD(+) = beta-D-fructose 6-phosphate + NADH + H(+)</text>
        <dbReference type="Rhea" id="RHEA:19661"/>
        <dbReference type="ChEBI" id="CHEBI:15378"/>
        <dbReference type="ChEBI" id="CHEBI:57540"/>
        <dbReference type="ChEBI" id="CHEBI:57634"/>
        <dbReference type="ChEBI" id="CHEBI:57945"/>
        <dbReference type="ChEBI" id="CHEBI:61381"/>
        <dbReference type="EC" id="1.1.1.17"/>
    </reaction>
</comment>
<gene>
    <name evidence="9" type="ORF">GIY23_13880</name>
</gene>
<dbReference type="GO" id="GO:0008926">
    <property type="term" value="F:mannitol-1-phosphate 5-dehydrogenase activity"/>
    <property type="evidence" value="ECO:0007669"/>
    <property type="project" value="UniProtKB-EC"/>
</dbReference>
<dbReference type="InterPro" id="IPR013118">
    <property type="entry name" value="Mannitol_DH_C"/>
</dbReference>
<dbReference type="InterPro" id="IPR036291">
    <property type="entry name" value="NAD(P)-bd_dom_sf"/>
</dbReference>
<dbReference type="RefSeq" id="WP_154077051.1">
    <property type="nucleotide sequence ID" value="NZ_CP045929.1"/>
</dbReference>
<evidence type="ECO:0000259" key="8">
    <source>
        <dbReference type="Pfam" id="PF08125"/>
    </source>
</evidence>
<dbReference type="PRINTS" id="PR00084">
    <property type="entry name" value="MTLDHDRGNASE"/>
</dbReference>
<dbReference type="InterPro" id="IPR013328">
    <property type="entry name" value="6PGD_dom2"/>
</dbReference>
<reference evidence="10" key="1">
    <citation type="submission" date="2019-11" db="EMBL/GenBank/DDBJ databases">
        <title>The complete genome sequence of Saccharopolyspora sp. E2A.</title>
        <authorList>
            <person name="Zhang G."/>
        </authorList>
    </citation>
    <scope>NUCLEOTIDE SEQUENCE [LARGE SCALE GENOMIC DNA]</scope>
    <source>
        <strain evidence="10">E2A</strain>
    </source>
</reference>
<dbReference type="AlphaFoldDB" id="A0A5Q3QG76"/>
<evidence type="ECO:0000256" key="3">
    <source>
        <dbReference type="ARBA" id="ARBA00016219"/>
    </source>
</evidence>
<dbReference type="Proteomes" id="UP000371041">
    <property type="component" value="Chromosome"/>
</dbReference>
<dbReference type="PANTHER" id="PTHR43362:SF1">
    <property type="entry name" value="MANNITOL DEHYDROGENASE 2-RELATED"/>
    <property type="match status" value="1"/>
</dbReference>
<dbReference type="KEGG" id="sace:GIY23_13880"/>
<evidence type="ECO:0000313" key="9">
    <source>
        <dbReference type="EMBL" id="QGK70469.1"/>
    </source>
</evidence>
<evidence type="ECO:0000256" key="6">
    <source>
        <dbReference type="ARBA" id="ARBA00048615"/>
    </source>
</evidence>
<keyword evidence="10" id="KW-1185">Reference proteome</keyword>
<dbReference type="PANTHER" id="PTHR43362">
    <property type="entry name" value="MANNITOL DEHYDROGENASE DSF1-RELATED"/>
    <property type="match status" value="1"/>
</dbReference>
<dbReference type="EMBL" id="CP045929">
    <property type="protein sequence ID" value="QGK70469.1"/>
    <property type="molecule type" value="Genomic_DNA"/>
</dbReference>
<feature type="domain" description="Mannitol dehydrogenase C-terminal" evidence="8">
    <location>
        <begin position="248"/>
        <end position="419"/>
    </location>
</feature>
<evidence type="ECO:0000313" key="10">
    <source>
        <dbReference type="Proteomes" id="UP000371041"/>
    </source>
</evidence>
<dbReference type="InterPro" id="IPR013131">
    <property type="entry name" value="Mannitol_DH_N"/>
</dbReference>
<proteinExistence type="inferred from homology"/>
<organism evidence="9 10">
    <name type="scientific">Allosaccharopolyspora coralli</name>
    <dbReference type="NCBI Taxonomy" id="2665642"/>
    <lineage>
        <taxon>Bacteria</taxon>
        <taxon>Bacillati</taxon>
        <taxon>Actinomycetota</taxon>
        <taxon>Actinomycetes</taxon>
        <taxon>Pseudonocardiales</taxon>
        <taxon>Pseudonocardiaceae</taxon>
        <taxon>Allosaccharopolyspora</taxon>
    </lineage>
</organism>
<dbReference type="InterPro" id="IPR050988">
    <property type="entry name" value="Mannitol_DH/Oxidoreductase"/>
</dbReference>
<evidence type="ECO:0000256" key="5">
    <source>
        <dbReference type="ARBA" id="ARBA00023027"/>
    </source>
</evidence>
<evidence type="ECO:0000259" key="7">
    <source>
        <dbReference type="Pfam" id="PF01232"/>
    </source>
</evidence>
<dbReference type="PROSITE" id="PS00974">
    <property type="entry name" value="MANNITOL_DHGENASE"/>
    <property type="match status" value="1"/>
</dbReference>
<evidence type="ECO:0000256" key="1">
    <source>
        <dbReference type="ARBA" id="ARBA00006541"/>
    </source>
</evidence>
<feature type="domain" description="Mannitol dehydrogenase N-terminal" evidence="7">
    <location>
        <begin position="18"/>
        <end position="239"/>
    </location>
</feature>
<name>A0A5Q3QG76_9PSEU</name>
<dbReference type="SUPFAM" id="SSF51735">
    <property type="entry name" value="NAD(P)-binding Rossmann-fold domains"/>
    <property type="match status" value="1"/>
</dbReference>
<dbReference type="InterPro" id="IPR023027">
    <property type="entry name" value="Mannitol_DH_CS"/>
</dbReference>
<dbReference type="Gene3D" id="3.40.50.720">
    <property type="entry name" value="NAD(P)-binding Rossmann-like Domain"/>
    <property type="match status" value="1"/>
</dbReference>
<dbReference type="Pfam" id="PF08125">
    <property type="entry name" value="Mannitol_dh_C"/>
    <property type="match status" value="1"/>
</dbReference>
<protein>
    <recommendedName>
        <fullName evidence="3">Mannitol-1-phosphate 5-dehydrogenase</fullName>
        <ecNumber evidence="2">1.1.1.17</ecNumber>
    </recommendedName>
</protein>
<evidence type="ECO:0000256" key="4">
    <source>
        <dbReference type="ARBA" id="ARBA00023002"/>
    </source>
</evidence>
<dbReference type="InterPro" id="IPR000669">
    <property type="entry name" value="Mannitol_DH"/>
</dbReference>
<dbReference type="GO" id="GO:0019594">
    <property type="term" value="P:mannitol metabolic process"/>
    <property type="evidence" value="ECO:0007669"/>
    <property type="project" value="InterPro"/>
</dbReference>
<dbReference type="Gene3D" id="1.10.1040.10">
    <property type="entry name" value="N-(1-d-carboxylethyl)-l-norvaline Dehydrogenase, domain 2"/>
    <property type="match status" value="1"/>
</dbReference>
<dbReference type="Pfam" id="PF01232">
    <property type="entry name" value="Mannitol_dh"/>
    <property type="match status" value="1"/>
</dbReference>
<comment type="similarity">
    <text evidence="1">Belongs to the mannitol dehydrogenase family.</text>
</comment>
<dbReference type="SUPFAM" id="SSF48179">
    <property type="entry name" value="6-phosphogluconate dehydrogenase C-terminal domain-like"/>
    <property type="match status" value="1"/>
</dbReference>
<keyword evidence="5" id="KW-0520">NAD</keyword>
<sequence length="427" mass="46899">MPRLDRTSTHRAAPAPVRAVHLGLGAFHRAHQAVYTMVDPEWGIAAYTFRSTTLPRQLTEQEGLYTVQTHGEDGPRVQVVDSISRAHPGGDHEQWLADLSSPEMALVTLTITEAAYHVSTPLDGTALGKLLAGLQERHRTGGAPLALVPCDNLPGNGGVLRAALLAAASDATPEFRTWLSEHVSFVDTVVDRITPATTDAALATVARELGVHDQVPVVTEPFSEWLLRGRFPQGRPRWEQSGARFVDDLDAYEQRKLWFLNGAHTLLAYTGPALGCTTIDEAVRHPRLEAWMESWWDTAECHAELPGDELRDYRGKLRERFASRGIRHRLLQIAADGSQKIPARILPVLRAERALGRMPASAVAALAGWVIHLRTQDVRDPDAEKLTALAHSDEAVLHLLGALSPELADDRELVTAVEERRSDLETG</sequence>
<keyword evidence="4" id="KW-0560">Oxidoreductase</keyword>
<accession>A0A5Q3QG76</accession>
<evidence type="ECO:0000256" key="2">
    <source>
        <dbReference type="ARBA" id="ARBA00012939"/>
    </source>
</evidence>
<dbReference type="EC" id="1.1.1.17" evidence="2"/>
<dbReference type="InterPro" id="IPR008927">
    <property type="entry name" value="6-PGluconate_DH-like_C_sf"/>
</dbReference>